<protein>
    <submittedName>
        <fullName evidence="1">Uncharacterized protein</fullName>
    </submittedName>
</protein>
<keyword evidence="2" id="KW-1185">Reference proteome</keyword>
<organism evidence="1 2">
    <name type="scientific">Phialophora macrospora</name>
    <dbReference type="NCBI Taxonomy" id="1851006"/>
    <lineage>
        <taxon>Eukaryota</taxon>
        <taxon>Fungi</taxon>
        <taxon>Dikarya</taxon>
        <taxon>Ascomycota</taxon>
        <taxon>Pezizomycotina</taxon>
        <taxon>Eurotiomycetes</taxon>
        <taxon>Chaetothyriomycetidae</taxon>
        <taxon>Chaetothyriales</taxon>
        <taxon>Herpotrichiellaceae</taxon>
        <taxon>Phialophora</taxon>
    </lineage>
</organism>
<dbReference type="Proteomes" id="UP000054266">
    <property type="component" value="Unassembled WGS sequence"/>
</dbReference>
<evidence type="ECO:0000313" key="2">
    <source>
        <dbReference type="Proteomes" id="UP000054266"/>
    </source>
</evidence>
<reference evidence="1 2" key="1">
    <citation type="submission" date="2015-01" db="EMBL/GenBank/DDBJ databases">
        <title>The Genome Sequence of Capronia semiimmersa CBS27337.</title>
        <authorList>
            <consortium name="The Broad Institute Genomics Platform"/>
            <person name="Cuomo C."/>
            <person name="de Hoog S."/>
            <person name="Gorbushina A."/>
            <person name="Stielow B."/>
            <person name="Teixiera M."/>
            <person name="Abouelleil A."/>
            <person name="Chapman S.B."/>
            <person name="Priest M."/>
            <person name="Young S.K."/>
            <person name="Wortman J."/>
            <person name="Nusbaum C."/>
            <person name="Birren B."/>
        </authorList>
    </citation>
    <scope>NUCLEOTIDE SEQUENCE [LARGE SCALE GENOMIC DNA]</scope>
    <source>
        <strain evidence="1 2">CBS 27337</strain>
    </source>
</reference>
<evidence type="ECO:0000313" key="1">
    <source>
        <dbReference type="EMBL" id="KIW70604.1"/>
    </source>
</evidence>
<gene>
    <name evidence="1" type="ORF">PV04_02860</name>
</gene>
<dbReference type="AlphaFoldDB" id="A0A0D2GEL6"/>
<accession>A0A0D2GEL6</accession>
<dbReference type="EMBL" id="KN846957">
    <property type="protein sequence ID" value="KIW70604.1"/>
    <property type="molecule type" value="Genomic_DNA"/>
</dbReference>
<proteinExistence type="predicted"/>
<dbReference type="HOGENOM" id="CLU_1970257_0_0_1"/>
<sequence length="127" mass="14692">METALYFPKSWLWCRQRTHFGGFEAGYGICQRQPRCLEGCRKVFCWRLCIPGAGGPWPWTHVIMSMAPSLKYSPQIVSPASSNDQVLEITSIHLGEFLRRFLLQVLDRKYFGIQRPTTIRHGDYIAL</sequence>
<name>A0A0D2GEL6_9EURO</name>